<reference evidence="2" key="1">
    <citation type="journal article" date="2016" name="Nature">
        <title>Genome evolution in the allotetraploid frog Xenopus laevis.</title>
        <authorList>
            <person name="Session A.M."/>
            <person name="Uno Y."/>
            <person name="Kwon T."/>
            <person name="Chapman J.A."/>
            <person name="Toyoda A."/>
            <person name="Takahashi S."/>
            <person name="Fukui A."/>
            <person name="Hikosaka A."/>
            <person name="Suzuki A."/>
            <person name="Kondo M."/>
            <person name="van Heeringen S.J."/>
            <person name="Quigley I."/>
            <person name="Heinz S."/>
            <person name="Ogino H."/>
            <person name="Ochi H."/>
            <person name="Hellsten U."/>
            <person name="Lyons J.B."/>
            <person name="Simakov O."/>
            <person name="Putnam N."/>
            <person name="Stites J."/>
            <person name="Kuroki Y."/>
            <person name="Tanaka T."/>
            <person name="Michiue T."/>
            <person name="Watanabe M."/>
            <person name="Bogdanovic O."/>
            <person name="Lister R."/>
            <person name="Georgiou G."/>
            <person name="Paranjpe S.S."/>
            <person name="van Kruijsbergen I."/>
            <person name="Shu S."/>
            <person name="Carlson J."/>
            <person name="Kinoshita T."/>
            <person name="Ohta Y."/>
            <person name="Mawaribuchi S."/>
            <person name="Jenkins J."/>
            <person name="Grimwood J."/>
            <person name="Schmutz J."/>
            <person name="Mitros T."/>
            <person name="Mozaffari S.V."/>
            <person name="Suzuki Y."/>
            <person name="Haramoto Y."/>
            <person name="Yamamoto T.S."/>
            <person name="Takagi C."/>
            <person name="Heald R."/>
            <person name="Miller K."/>
            <person name="Haudenschild C."/>
            <person name="Kitzman J."/>
            <person name="Nakayama T."/>
            <person name="Izutsu Y."/>
            <person name="Robert J."/>
            <person name="Fortriede J."/>
            <person name="Burns K."/>
            <person name="Lotay V."/>
            <person name="Karimi K."/>
            <person name="Yasuoka Y."/>
            <person name="Dichmann D.S."/>
            <person name="Flajnik M.F."/>
            <person name="Houston D.W."/>
            <person name="Shendure J."/>
            <person name="DuPasquier L."/>
            <person name="Vize P.D."/>
            <person name="Zorn A.M."/>
            <person name="Ito M."/>
            <person name="Marcotte E.M."/>
            <person name="Wallingford J.B."/>
            <person name="Ito Y."/>
            <person name="Asashima M."/>
            <person name="Ueno N."/>
            <person name="Matsuda Y."/>
            <person name="Veenstra G.J."/>
            <person name="Fujiyama A."/>
            <person name="Harland R.M."/>
            <person name="Taira M."/>
            <person name="Rokhsar D.S."/>
        </authorList>
    </citation>
    <scope>NUCLEOTIDE SEQUENCE [LARGE SCALE GENOMIC DNA]</scope>
    <source>
        <strain evidence="2">J</strain>
    </source>
</reference>
<dbReference type="Proteomes" id="UP000694892">
    <property type="component" value="Chromosome 8S"/>
</dbReference>
<evidence type="ECO:0000313" key="2">
    <source>
        <dbReference type="Proteomes" id="UP000694892"/>
    </source>
</evidence>
<sequence>MPSLLDRGDLCLQNNLRVVAGNHQENPISNASVVALYFNLLHARVNSLLKEAIRHCSLVVGRVCDQLNTALSK</sequence>
<name>A0A974C2E8_XENLA</name>
<organism evidence="1 2">
    <name type="scientific">Xenopus laevis</name>
    <name type="common">African clawed frog</name>
    <dbReference type="NCBI Taxonomy" id="8355"/>
    <lineage>
        <taxon>Eukaryota</taxon>
        <taxon>Metazoa</taxon>
        <taxon>Chordata</taxon>
        <taxon>Craniata</taxon>
        <taxon>Vertebrata</taxon>
        <taxon>Euteleostomi</taxon>
        <taxon>Amphibia</taxon>
        <taxon>Batrachia</taxon>
        <taxon>Anura</taxon>
        <taxon>Pipoidea</taxon>
        <taxon>Pipidae</taxon>
        <taxon>Xenopodinae</taxon>
        <taxon>Xenopus</taxon>
        <taxon>Xenopus</taxon>
    </lineage>
</organism>
<dbReference type="AlphaFoldDB" id="A0A974C2E8"/>
<protein>
    <submittedName>
        <fullName evidence="1">Uncharacterized protein</fullName>
    </submittedName>
</protein>
<accession>A0A974C2E8</accession>
<evidence type="ECO:0000313" key="1">
    <source>
        <dbReference type="EMBL" id="OCT65429.1"/>
    </source>
</evidence>
<proteinExistence type="predicted"/>
<gene>
    <name evidence="1" type="ORF">XELAEV_18041669mg</name>
</gene>
<dbReference type="EMBL" id="CM004481">
    <property type="protein sequence ID" value="OCT65429.1"/>
    <property type="molecule type" value="Genomic_DNA"/>
</dbReference>